<feature type="transmembrane region" description="Helical" evidence="7">
    <location>
        <begin position="369"/>
        <end position="389"/>
    </location>
</feature>
<dbReference type="GO" id="GO:0022857">
    <property type="term" value="F:transmembrane transporter activity"/>
    <property type="evidence" value="ECO:0007669"/>
    <property type="project" value="TreeGrafter"/>
</dbReference>
<evidence type="ECO:0000256" key="2">
    <source>
        <dbReference type="ARBA" id="ARBA00022475"/>
    </source>
</evidence>
<keyword evidence="2" id="KW-1003">Cell membrane</keyword>
<feature type="domain" description="MacB-like periplasmic core" evidence="9">
    <location>
        <begin position="21"/>
        <end position="247"/>
    </location>
</feature>
<dbReference type="InterPro" id="IPR003838">
    <property type="entry name" value="ABC3_permease_C"/>
</dbReference>
<gene>
    <name evidence="10" type="ORF">QP433_06570</name>
</gene>
<keyword evidence="3 7" id="KW-0812">Transmembrane</keyword>
<protein>
    <submittedName>
        <fullName evidence="10">ABC transporter permease</fullName>
    </submittedName>
</protein>
<dbReference type="GO" id="GO:0005886">
    <property type="term" value="C:plasma membrane"/>
    <property type="evidence" value="ECO:0007669"/>
    <property type="project" value="UniProtKB-SubCell"/>
</dbReference>
<reference evidence="10" key="1">
    <citation type="submission" date="2023-05" db="EMBL/GenBank/DDBJ databases">
        <title>Cataloging the Phylogenetic Diversity of Human Bladder Bacteria.</title>
        <authorList>
            <person name="Du J."/>
        </authorList>
    </citation>
    <scope>NUCLEOTIDE SEQUENCE</scope>
    <source>
        <strain evidence="10">UMB1231</strain>
    </source>
</reference>
<evidence type="ECO:0000313" key="11">
    <source>
        <dbReference type="Proteomes" id="UP001229251"/>
    </source>
</evidence>
<evidence type="ECO:0000256" key="4">
    <source>
        <dbReference type="ARBA" id="ARBA00022989"/>
    </source>
</evidence>
<keyword evidence="5 7" id="KW-0472">Membrane</keyword>
<evidence type="ECO:0000313" key="10">
    <source>
        <dbReference type="EMBL" id="MDK7187640.1"/>
    </source>
</evidence>
<feature type="transmembrane region" description="Helical" evidence="7">
    <location>
        <begin position="331"/>
        <end position="357"/>
    </location>
</feature>
<dbReference type="RefSeq" id="WP_285066108.1">
    <property type="nucleotide sequence ID" value="NZ_JASOOE010000012.1"/>
</dbReference>
<comment type="caution">
    <text evidence="10">The sequence shown here is derived from an EMBL/GenBank/DDBJ whole genome shotgun (WGS) entry which is preliminary data.</text>
</comment>
<evidence type="ECO:0000256" key="1">
    <source>
        <dbReference type="ARBA" id="ARBA00004651"/>
    </source>
</evidence>
<dbReference type="PANTHER" id="PTHR30572">
    <property type="entry name" value="MEMBRANE COMPONENT OF TRANSPORTER-RELATED"/>
    <property type="match status" value="1"/>
</dbReference>
<feature type="domain" description="ABC3 transporter permease C-terminal" evidence="8">
    <location>
        <begin position="286"/>
        <end position="398"/>
    </location>
</feature>
<dbReference type="Pfam" id="PF02687">
    <property type="entry name" value="FtsX"/>
    <property type="match status" value="1"/>
</dbReference>
<evidence type="ECO:0000256" key="7">
    <source>
        <dbReference type="SAM" id="Phobius"/>
    </source>
</evidence>
<dbReference type="EMBL" id="JASOOE010000012">
    <property type="protein sequence ID" value="MDK7187640.1"/>
    <property type="molecule type" value="Genomic_DNA"/>
</dbReference>
<evidence type="ECO:0000256" key="5">
    <source>
        <dbReference type="ARBA" id="ARBA00023136"/>
    </source>
</evidence>
<comment type="subcellular location">
    <subcellularLocation>
        <location evidence="1">Cell membrane</location>
        <topology evidence="1">Multi-pass membrane protein</topology>
    </subcellularLocation>
</comment>
<evidence type="ECO:0000259" key="9">
    <source>
        <dbReference type="Pfam" id="PF12704"/>
    </source>
</evidence>
<organism evidence="10 11">
    <name type="scientific">Facklamia hominis</name>
    <dbReference type="NCBI Taxonomy" id="178214"/>
    <lineage>
        <taxon>Bacteria</taxon>
        <taxon>Bacillati</taxon>
        <taxon>Bacillota</taxon>
        <taxon>Bacilli</taxon>
        <taxon>Lactobacillales</taxon>
        <taxon>Aerococcaceae</taxon>
        <taxon>Facklamia</taxon>
    </lineage>
</organism>
<name>A0AAJ1V2L4_9LACT</name>
<sequence length="404" mass="45353">MRVSEILKSSLATLKMNGRRTFLTLIGIVIGIAAVITILSLGKGFEKQTLDSLAKDEKGRRSQSFYYNMTGSDTDPETLQPFSEDNLEHIRSFPGVDEVQLDGQDVTEQYMQISFRKTQEYMNVSLKEETNFNLVVGRNLNSSDSKAKKPYVIIEEMAASMFFASPQEAYHKAINLDGQDYTIVGVYQMPMDQEQDNLMGWMADPIQLAIPKATYERFSQQSTFNFSIKVFYRDDADMKGTNKRIAEYLKESGKAKDSGSYEYYDRTEEMAEISKQLTMITLFITSIAGISLFIAGVGVMNMMYISVSERTKEIGIRRSVGATRLSIQWQFLLEGIVITTFGGIIGYVLGFIIAKIAGNFLPFKPAYDLLTAFVTVVISVFIGIAAGYLPARQAAHKNLIEILR</sequence>
<dbReference type="AlphaFoldDB" id="A0AAJ1V2L4"/>
<evidence type="ECO:0000256" key="3">
    <source>
        <dbReference type="ARBA" id="ARBA00022692"/>
    </source>
</evidence>
<evidence type="ECO:0000256" key="6">
    <source>
        <dbReference type="ARBA" id="ARBA00038076"/>
    </source>
</evidence>
<dbReference type="Pfam" id="PF12704">
    <property type="entry name" value="MacB_PCD"/>
    <property type="match status" value="1"/>
</dbReference>
<accession>A0AAJ1V2L4</accession>
<feature type="transmembrane region" description="Helical" evidence="7">
    <location>
        <begin position="277"/>
        <end position="300"/>
    </location>
</feature>
<dbReference type="Proteomes" id="UP001229251">
    <property type="component" value="Unassembled WGS sequence"/>
</dbReference>
<proteinExistence type="inferred from homology"/>
<evidence type="ECO:0000259" key="8">
    <source>
        <dbReference type="Pfam" id="PF02687"/>
    </source>
</evidence>
<keyword evidence="4 7" id="KW-1133">Transmembrane helix</keyword>
<feature type="transmembrane region" description="Helical" evidence="7">
    <location>
        <begin position="21"/>
        <end position="42"/>
    </location>
</feature>
<dbReference type="PANTHER" id="PTHR30572:SF4">
    <property type="entry name" value="ABC TRANSPORTER PERMEASE YTRF"/>
    <property type="match status" value="1"/>
</dbReference>
<comment type="similarity">
    <text evidence="6">Belongs to the ABC-4 integral membrane protein family.</text>
</comment>
<dbReference type="InterPro" id="IPR025857">
    <property type="entry name" value="MacB_PCD"/>
</dbReference>
<dbReference type="InterPro" id="IPR050250">
    <property type="entry name" value="Macrolide_Exporter_MacB"/>
</dbReference>